<name>A0A6J3M3N7_9PEZI</name>
<dbReference type="Pfam" id="PF01161">
    <property type="entry name" value="PBP"/>
    <property type="match status" value="1"/>
</dbReference>
<evidence type="ECO:0000313" key="5">
    <source>
        <dbReference type="RefSeq" id="XP_033459549.1"/>
    </source>
</evidence>
<feature type="signal peptide" evidence="3">
    <location>
        <begin position="1"/>
        <end position="17"/>
    </location>
</feature>
<keyword evidence="4" id="KW-1185">Reference proteome</keyword>
<reference evidence="5" key="2">
    <citation type="submission" date="2020-04" db="EMBL/GenBank/DDBJ databases">
        <authorList>
            <consortium name="NCBI Genome Project"/>
        </authorList>
    </citation>
    <scope>NUCLEOTIDE SEQUENCE</scope>
    <source>
        <strain evidence="5">CBS 342.82</strain>
    </source>
</reference>
<dbReference type="GO" id="GO:0046578">
    <property type="term" value="P:regulation of Ras protein signal transduction"/>
    <property type="evidence" value="ECO:0007669"/>
    <property type="project" value="TreeGrafter"/>
</dbReference>
<dbReference type="OrthoDB" id="2506647at2759"/>
<dbReference type="GO" id="GO:0005543">
    <property type="term" value="F:phospholipid binding"/>
    <property type="evidence" value="ECO:0007669"/>
    <property type="project" value="TreeGrafter"/>
</dbReference>
<dbReference type="Gene3D" id="3.90.280.10">
    <property type="entry name" value="PEBP-like"/>
    <property type="match status" value="1"/>
</dbReference>
<proteinExistence type="predicted"/>
<dbReference type="PANTHER" id="PTHR11362:SF78">
    <property type="entry name" value="PROTEASE INHIBITOR"/>
    <property type="match status" value="1"/>
</dbReference>
<dbReference type="SUPFAM" id="SSF49777">
    <property type="entry name" value="PEBP-like"/>
    <property type="match status" value="1"/>
</dbReference>
<accession>A0A6J3M3N7</accession>
<evidence type="ECO:0000256" key="3">
    <source>
        <dbReference type="SAM" id="SignalP"/>
    </source>
</evidence>
<evidence type="ECO:0000256" key="1">
    <source>
        <dbReference type="SAM" id="MobiDB-lite"/>
    </source>
</evidence>
<reference evidence="5" key="1">
    <citation type="submission" date="2020-01" db="EMBL/GenBank/DDBJ databases">
        <authorList>
            <consortium name="DOE Joint Genome Institute"/>
            <person name="Haridas S."/>
            <person name="Albert R."/>
            <person name="Binder M."/>
            <person name="Bloem J."/>
            <person name="Labutti K."/>
            <person name="Salamov A."/>
            <person name="Andreopoulos B."/>
            <person name="Baker S.E."/>
            <person name="Barry K."/>
            <person name="Bills G."/>
            <person name="Bluhm B.H."/>
            <person name="Cannon C."/>
            <person name="Castanera R."/>
            <person name="Culley D.E."/>
            <person name="Daum C."/>
            <person name="Ezra D."/>
            <person name="Gonzalez J.B."/>
            <person name="Henrissat B."/>
            <person name="Kuo A."/>
            <person name="Liang C."/>
            <person name="Lipzen A."/>
            <person name="Lutzoni F."/>
            <person name="Magnuson J."/>
            <person name="Mondo S."/>
            <person name="Nolan M."/>
            <person name="Ohm R."/>
            <person name="Pangilinan J."/>
            <person name="Park H.-J."/>
            <person name="Ramirez L."/>
            <person name="Alfaro M."/>
            <person name="Sun H."/>
            <person name="Tritt A."/>
            <person name="Yoshinaga Y."/>
            <person name="Zwiers L.-H."/>
            <person name="Turgeon B.G."/>
            <person name="Goodwin S.B."/>
            <person name="Spatafora J.W."/>
            <person name="Crous P.W."/>
            <person name="Grigoriev I.V."/>
        </authorList>
    </citation>
    <scope>NUCLEOTIDE SEQUENCE</scope>
    <source>
        <strain evidence="5">CBS 342.82</strain>
    </source>
</reference>
<feature type="chain" id="PRO_5026744759" evidence="3">
    <location>
        <begin position="18"/>
        <end position="261"/>
    </location>
</feature>
<keyword evidence="2" id="KW-0812">Transmembrane</keyword>
<reference evidence="5" key="3">
    <citation type="submission" date="2025-08" db="UniProtKB">
        <authorList>
            <consortium name="RefSeq"/>
        </authorList>
    </citation>
    <scope>IDENTIFICATION</scope>
    <source>
        <strain evidence="5">CBS 342.82</strain>
    </source>
</reference>
<feature type="transmembrane region" description="Helical" evidence="2">
    <location>
        <begin position="239"/>
        <end position="260"/>
    </location>
</feature>
<dbReference type="RefSeq" id="XP_033459549.1">
    <property type="nucleotide sequence ID" value="XM_033599908.1"/>
</dbReference>
<protein>
    <submittedName>
        <fullName evidence="5">PEBP-like protein</fullName>
    </submittedName>
</protein>
<dbReference type="PANTHER" id="PTHR11362">
    <property type="entry name" value="PHOSPHATIDYLETHANOLAMINE-BINDING PROTEIN"/>
    <property type="match status" value="1"/>
</dbReference>
<dbReference type="CDD" id="cd00866">
    <property type="entry name" value="PEBP_euk"/>
    <property type="match status" value="1"/>
</dbReference>
<dbReference type="GeneID" id="54357707"/>
<keyword evidence="2" id="KW-0472">Membrane</keyword>
<dbReference type="GO" id="GO:0030162">
    <property type="term" value="P:regulation of proteolysis"/>
    <property type="evidence" value="ECO:0007669"/>
    <property type="project" value="TreeGrafter"/>
</dbReference>
<organism evidence="5">
    <name type="scientific">Dissoconium aciculare CBS 342.82</name>
    <dbReference type="NCBI Taxonomy" id="1314786"/>
    <lineage>
        <taxon>Eukaryota</taxon>
        <taxon>Fungi</taxon>
        <taxon>Dikarya</taxon>
        <taxon>Ascomycota</taxon>
        <taxon>Pezizomycotina</taxon>
        <taxon>Dothideomycetes</taxon>
        <taxon>Dothideomycetidae</taxon>
        <taxon>Mycosphaerellales</taxon>
        <taxon>Dissoconiaceae</taxon>
        <taxon>Dissoconium</taxon>
    </lineage>
</organism>
<dbReference type="Proteomes" id="UP000504637">
    <property type="component" value="Unplaced"/>
</dbReference>
<dbReference type="AlphaFoldDB" id="A0A6J3M3N7"/>
<gene>
    <name evidence="5" type="ORF">K489DRAFT_245568</name>
</gene>
<sequence length="261" mass="26641">MHFTSIFTVALAALASAQSPVGYVPSVSQSLNVRYGNQTIKANQTLTQAASSVAPVIGLNGTANGTYIVALVDLSIPLALARSATNATLVAGLGANRTTRLHWLQTGVRQSSNGSFTWNTTALAPYGGPMPPAGDVPHTYAFYLYRQPSADFTLPSRVNYTDLRTTNRINYNLTALTAAVGNAPIAANYFLVQNTNSSATAPAANRTTAAPTTSSTAASTARPTNASTTPAVTPARGAAAANGVAAGVFALVGVAGAVLLL</sequence>
<dbReference type="InterPro" id="IPR036610">
    <property type="entry name" value="PEBP-like_sf"/>
</dbReference>
<evidence type="ECO:0000313" key="4">
    <source>
        <dbReference type="Proteomes" id="UP000504637"/>
    </source>
</evidence>
<dbReference type="InterPro" id="IPR035810">
    <property type="entry name" value="PEBP_euk"/>
</dbReference>
<keyword evidence="2" id="KW-1133">Transmembrane helix</keyword>
<keyword evidence="3" id="KW-0732">Signal</keyword>
<dbReference type="InterPro" id="IPR008914">
    <property type="entry name" value="PEBP"/>
</dbReference>
<dbReference type="GO" id="GO:0030414">
    <property type="term" value="F:peptidase inhibitor activity"/>
    <property type="evidence" value="ECO:0007669"/>
    <property type="project" value="TreeGrafter"/>
</dbReference>
<evidence type="ECO:0000256" key="2">
    <source>
        <dbReference type="SAM" id="Phobius"/>
    </source>
</evidence>
<feature type="region of interest" description="Disordered" evidence="1">
    <location>
        <begin position="201"/>
        <end position="232"/>
    </location>
</feature>